<evidence type="ECO:0000256" key="3">
    <source>
        <dbReference type="SAM" id="Phobius"/>
    </source>
</evidence>
<feature type="transmembrane region" description="Helical" evidence="3">
    <location>
        <begin position="61"/>
        <end position="91"/>
    </location>
</feature>
<reference evidence="4" key="1">
    <citation type="submission" date="2018-07" db="EMBL/GenBank/DDBJ databases">
        <title>Leveraging single-cell genomics to expand the Fungal Tree of Life.</title>
        <authorList>
            <consortium name="DOE Joint Genome Institute"/>
            <person name="Ahrendt S.R."/>
            <person name="Quandt C.A."/>
            <person name="Ciobanu D."/>
            <person name="Clum A."/>
            <person name="Salamov A."/>
            <person name="Andreopoulos B."/>
            <person name="Cheng J.-F."/>
            <person name="Woyke T."/>
            <person name="Pelin A."/>
            <person name="Henrissat B."/>
            <person name="Reynolds N."/>
            <person name="Benny G.L."/>
            <person name="Smith M.E."/>
            <person name="James T.Y."/>
            <person name="Grigoriev I.V."/>
        </authorList>
    </citation>
    <scope>NUCLEOTIDE SEQUENCE</scope>
    <source>
        <strain evidence="4">Benny S71-1</strain>
    </source>
</reference>
<name>A0A4P9YXM9_9FUNG</name>
<keyword evidence="2 3" id="KW-0472">Membrane</keyword>
<dbReference type="Proteomes" id="UP000278143">
    <property type="component" value="Unassembled WGS sequence"/>
</dbReference>
<evidence type="ECO:0000256" key="1">
    <source>
        <dbReference type="ARBA" id="ARBA00004370"/>
    </source>
</evidence>
<dbReference type="GO" id="GO:0098542">
    <property type="term" value="P:defense response to other organism"/>
    <property type="evidence" value="ECO:0007669"/>
    <property type="project" value="InterPro"/>
</dbReference>
<dbReference type="InterPro" id="IPR044839">
    <property type="entry name" value="NDR1-like"/>
</dbReference>
<organism evidence="4 5">
    <name type="scientific">Syncephalis pseudoplumigaleata</name>
    <dbReference type="NCBI Taxonomy" id="1712513"/>
    <lineage>
        <taxon>Eukaryota</taxon>
        <taxon>Fungi</taxon>
        <taxon>Fungi incertae sedis</taxon>
        <taxon>Zoopagomycota</taxon>
        <taxon>Zoopagomycotina</taxon>
        <taxon>Zoopagomycetes</taxon>
        <taxon>Zoopagales</taxon>
        <taxon>Piptocephalidaceae</taxon>
        <taxon>Syncephalis</taxon>
    </lineage>
</organism>
<keyword evidence="5" id="KW-1185">Reference proteome</keyword>
<evidence type="ECO:0000256" key="2">
    <source>
        <dbReference type="ARBA" id="ARBA00023136"/>
    </source>
</evidence>
<keyword evidence="3" id="KW-1133">Transmembrane helix</keyword>
<protein>
    <recommendedName>
        <fullName evidence="6">Late embryogenesis abundant protein LEA-2 subgroup domain-containing protein</fullName>
    </recommendedName>
</protein>
<evidence type="ECO:0000313" key="5">
    <source>
        <dbReference type="Proteomes" id="UP000278143"/>
    </source>
</evidence>
<evidence type="ECO:0000313" key="4">
    <source>
        <dbReference type="EMBL" id="RKP24774.1"/>
    </source>
</evidence>
<dbReference type="AlphaFoldDB" id="A0A4P9YXM9"/>
<dbReference type="PANTHER" id="PTHR31234:SF2">
    <property type="entry name" value="OS05G0199100 PROTEIN"/>
    <property type="match status" value="1"/>
</dbReference>
<dbReference type="EMBL" id="KZ990042">
    <property type="protein sequence ID" value="RKP24774.1"/>
    <property type="molecule type" value="Genomic_DNA"/>
</dbReference>
<accession>A0A4P9YXM9</accession>
<gene>
    <name evidence="4" type="ORF">SYNPS1DRAFT_29475</name>
</gene>
<dbReference type="GO" id="GO:0016020">
    <property type="term" value="C:membrane"/>
    <property type="evidence" value="ECO:0007669"/>
    <property type="project" value="UniProtKB-SubCell"/>
</dbReference>
<evidence type="ECO:0008006" key="6">
    <source>
        <dbReference type="Google" id="ProtNLM"/>
    </source>
</evidence>
<proteinExistence type="predicted"/>
<keyword evidence="3" id="KW-0812">Transmembrane</keyword>
<sequence>MHSAPPMAETRLYPYGGAGYTATAPMQHYQSEELLTGQPPVTPRKDASSCWRRKYRPCGRLCPCCCCSCCCCCLVLLLLAVAIGLTAFFVWPRIPQVTFLDIKPISLPSGIDLTTSMLGSLVGGSKPLSFTSEWEVSVAVDSPNYIGWHFDKVSGVLIDPPTGRVVGTGNLTDYTLPARANTTVTLPVQLIYKASAAANTAGNNDGGGGGGILGNIIDPMLTRVIAACQQKKKIPMTLKLSFLVPVIRWFGEPDIERTISIPCPIQMPSL</sequence>
<comment type="subcellular location">
    <subcellularLocation>
        <location evidence="1">Membrane</location>
    </subcellularLocation>
</comment>
<dbReference type="OrthoDB" id="20273at2759"/>
<dbReference type="PANTHER" id="PTHR31234">
    <property type="entry name" value="LATE EMBRYOGENESIS ABUNDANT (LEA) HYDROXYPROLINE-RICH GLYCOPROTEIN FAMILY"/>
    <property type="match status" value="1"/>
</dbReference>